<keyword evidence="3" id="KW-1185">Reference proteome</keyword>
<keyword evidence="1" id="KW-0812">Transmembrane</keyword>
<evidence type="ECO:0000256" key="1">
    <source>
        <dbReference type="SAM" id="Phobius"/>
    </source>
</evidence>
<dbReference type="Proteomes" id="UP001250662">
    <property type="component" value="Unassembled WGS sequence"/>
</dbReference>
<evidence type="ECO:0000313" key="3">
    <source>
        <dbReference type="Proteomes" id="UP001250662"/>
    </source>
</evidence>
<name>A0ABU3BD38_9FLAO</name>
<dbReference type="RefSeq" id="WP_311384048.1">
    <property type="nucleotide sequence ID" value="NZ_JAVRHU010000001.1"/>
</dbReference>
<keyword evidence="1" id="KW-0472">Membrane</keyword>
<sequence length="251" mass="29418">MIKFFRKIRQRLLTENKFSKYLVYAIGEIILVVIGILIALQINNWNETSKMKMKSISYLKQFKGDIESDTIRLSQNIDWNEKTLVHIDSIWKNLSKEGDLKNEDKTSFTTYHKRLILETYFVAEKSTYNLFLSSANDIKLDNSELQKELYRYYSFELVTEKNVEQSLQLYQHQHITSSVLENVLTTTEGLQEINITNAGLDLNIEALRKNKEYLANLRLKMRMTSGQNGHYKNKMKMAKKLLASLAKELNQ</sequence>
<evidence type="ECO:0000313" key="2">
    <source>
        <dbReference type="EMBL" id="MDT0620394.1"/>
    </source>
</evidence>
<dbReference type="EMBL" id="JAVRHU010000001">
    <property type="protein sequence ID" value="MDT0620394.1"/>
    <property type="molecule type" value="Genomic_DNA"/>
</dbReference>
<gene>
    <name evidence="2" type="ORF">RM520_02085</name>
</gene>
<reference evidence="2 3" key="1">
    <citation type="submission" date="2023-09" db="EMBL/GenBank/DDBJ databases">
        <authorList>
            <person name="Rey-Velasco X."/>
        </authorList>
    </citation>
    <scope>NUCLEOTIDE SEQUENCE [LARGE SCALE GENOMIC DNA]</scope>
    <source>
        <strain evidence="2 3">P007</strain>
    </source>
</reference>
<proteinExistence type="predicted"/>
<keyword evidence="1" id="KW-1133">Transmembrane helix</keyword>
<dbReference type="Pfam" id="PF19578">
    <property type="entry name" value="DUF6090"/>
    <property type="match status" value="1"/>
</dbReference>
<feature type="transmembrane region" description="Helical" evidence="1">
    <location>
        <begin position="21"/>
        <end position="42"/>
    </location>
</feature>
<accession>A0ABU3BD38</accession>
<protein>
    <submittedName>
        <fullName evidence="2">DUF6090 family protein</fullName>
    </submittedName>
</protein>
<dbReference type="InterPro" id="IPR045749">
    <property type="entry name" value="DUF6090"/>
</dbReference>
<comment type="caution">
    <text evidence="2">The sequence shown here is derived from an EMBL/GenBank/DDBJ whole genome shotgun (WGS) entry which is preliminary data.</text>
</comment>
<organism evidence="2 3">
    <name type="scientific">Croceitalea vernalis</name>
    <dbReference type="NCBI Taxonomy" id="3075599"/>
    <lineage>
        <taxon>Bacteria</taxon>
        <taxon>Pseudomonadati</taxon>
        <taxon>Bacteroidota</taxon>
        <taxon>Flavobacteriia</taxon>
        <taxon>Flavobacteriales</taxon>
        <taxon>Flavobacteriaceae</taxon>
        <taxon>Croceitalea</taxon>
    </lineage>
</organism>